<dbReference type="Proteomes" id="UP000193467">
    <property type="component" value="Unassembled WGS sequence"/>
</dbReference>
<dbReference type="GO" id="GO:0005506">
    <property type="term" value="F:iron ion binding"/>
    <property type="evidence" value="ECO:0007669"/>
    <property type="project" value="InterPro"/>
</dbReference>
<keyword evidence="3" id="KW-0479">Metal-binding</keyword>
<keyword evidence="4" id="KW-0408">Iron</keyword>
<dbReference type="GO" id="GO:0016705">
    <property type="term" value="F:oxidoreductase activity, acting on paired donors, with incorporation or reduction of molecular oxygen"/>
    <property type="evidence" value="ECO:0007669"/>
    <property type="project" value="InterPro"/>
</dbReference>
<feature type="region of interest" description="Disordered" evidence="5">
    <location>
        <begin position="391"/>
        <end position="417"/>
    </location>
</feature>
<organism evidence="6 7">
    <name type="scientific">Leucosporidium creatinivorum</name>
    <dbReference type="NCBI Taxonomy" id="106004"/>
    <lineage>
        <taxon>Eukaryota</taxon>
        <taxon>Fungi</taxon>
        <taxon>Dikarya</taxon>
        <taxon>Basidiomycota</taxon>
        <taxon>Pucciniomycotina</taxon>
        <taxon>Microbotryomycetes</taxon>
        <taxon>Leucosporidiales</taxon>
        <taxon>Leucosporidium</taxon>
    </lineage>
</organism>
<evidence type="ECO:0000256" key="5">
    <source>
        <dbReference type="SAM" id="MobiDB-lite"/>
    </source>
</evidence>
<evidence type="ECO:0000313" key="6">
    <source>
        <dbReference type="EMBL" id="ORY90686.1"/>
    </source>
</evidence>
<dbReference type="InParanoid" id="A0A1Y2G199"/>
<comment type="similarity">
    <text evidence="1">Belongs to the cytochrome P450 family.</text>
</comment>
<dbReference type="AlphaFoldDB" id="A0A1Y2G199"/>
<dbReference type="PANTHER" id="PTHR24304:SF2">
    <property type="entry name" value="24-HYDROXYCHOLESTEROL 7-ALPHA-HYDROXYLASE"/>
    <property type="match status" value="1"/>
</dbReference>
<dbReference type="InterPro" id="IPR050529">
    <property type="entry name" value="CYP450_sterol_14alpha_dmase"/>
</dbReference>
<comment type="caution">
    <text evidence="6">The sequence shown here is derived from an EMBL/GenBank/DDBJ whole genome shotgun (WGS) entry which is preliminary data.</text>
</comment>
<dbReference type="EMBL" id="MCGR01000003">
    <property type="protein sequence ID" value="ORY90686.1"/>
    <property type="molecule type" value="Genomic_DNA"/>
</dbReference>
<evidence type="ECO:0000256" key="4">
    <source>
        <dbReference type="ARBA" id="ARBA00023004"/>
    </source>
</evidence>
<protein>
    <submittedName>
        <fullName evidence="6">Cytochrome P450</fullName>
    </submittedName>
</protein>
<evidence type="ECO:0000256" key="3">
    <source>
        <dbReference type="ARBA" id="ARBA00022723"/>
    </source>
</evidence>
<feature type="compositionally biased region" description="Low complexity" evidence="5">
    <location>
        <begin position="391"/>
        <end position="401"/>
    </location>
</feature>
<proteinExistence type="inferred from homology"/>
<evidence type="ECO:0000313" key="7">
    <source>
        <dbReference type="Proteomes" id="UP000193467"/>
    </source>
</evidence>
<evidence type="ECO:0000256" key="2">
    <source>
        <dbReference type="ARBA" id="ARBA00022617"/>
    </source>
</evidence>
<dbReference type="Gene3D" id="1.10.630.10">
    <property type="entry name" value="Cytochrome P450"/>
    <property type="match status" value="1"/>
</dbReference>
<keyword evidence="7" id="KW-1185">Reference proteome</keyword>
<dbReference type="STRING" id="106004.A0A1Y2G199"/>
<dbReference type="OrthoDB" id="3366823at2759"/>
<gene>
    <name evidence="6" type="ORF">BCR35DRAFT_274654</name>
</gene>
<dbReference type="GO" id="GO:0020037">
    <property type="term" value="F:heme binding"/>
    <property type="evidence" value="ECO:0007669"/>
    <property type="project" value="InterPro"/>
</dbReference>
<evidence type="ECO:0000256" key="1">
    <source>
        <dbReference type="ARBA" id="ARBA00010617"/>
    </source>
</evidence>
<name>A0A1Y2G199_9BASI</name>
<dbReference type="InterPro" id="IPR036396">
    <property type="entry name" value="Cyt_P450_sf"/>
</dbReference>
<dbReference type="GO" id="GO:0008395">
    <property type="term" value="F:steroid hydroxylase activity"/>
    <property type="evidence" value="ECO:0007669"/>
    <property type="project" value="TreeGrafter"/>
</dbReference>
<dbReference type="SUPFAM" id="SSF48264">
    <property type="entry name" value="Cytochrome P450"/>
    <property type="match status" value="1"/>
</dbReference>
<keyword evidence="2" id="KW-0349">Heme</keyword>
<accession>A0A1Y2G199</accession>
<sequence length="553" mass="59553">MPCINCYIAWAQQALTYAPSLILPGLVWLVALWSPSSSATTSVYGPRWLPRFVRGILAAYRLGVDEDAFLLSVHHQFGGVCYLPWPLCQYLVTDGASIQKIYDTSSKSLAFSPIRTEMQHTVFDSSQYTLQSGVLETKIFPAHGRGLAKGQLGLPLERFVASIQARLADLGEQIDAAGGSIELDLVKWVTTTMFEGATPALFGSELFSAEQSSTLSPSELMKAFAAFDGGFPLFASGMVPPSLHSFVRPLANGIDGRRKLVRHLAEWIEADMPGLEEGVVREMADIATGAGLPAEEGAKMLLGTLWALQANAPFAALHHILYLTQSTLLPTLLAELDSHLASSASPLSFPTLSNSASLPLLTSTLWETLRLSSSSFSIRIVQEKEGFFLASPTASSSPAASSDDDHEADARAPPMTSAGHLIPQGARIVSATRVSHLLNEQEGTKWDGRRFMGEEGRKRAARDVRAFGGGISVCEGRSLALSELTALSLLLLTSFTITPIPSAYPPGEARPLRFRGQESEGVAPRLLPGRVGLGIHQIEGEARFKIARRVKSV</sequence>
<dbReference type="PANTHER" id="PTHR24304">
    <property type="entry name" value="CYTOCHROME P450 FAMILY 7"/>
    <property type="match status" value="1"/>
</dbReference>
<reference evidence="6 7" key="1">
    <citation type="submission" date="2016-07" db="EMBL/GenBank/DDBJ databases">
        <title>Pervasive Adenine N6-methylation of Active Genes in Fungi.</title>
        <authorList>
            <consortium name="DOE Joint Genome Institute"/>
            <person name="Mondo S.J."/>
            <person name="Dannebaum R.O."/>
            <person name="Kuo R.C."/>
            <person name="Labutti K."/>
            <person name="Haridas S."/>
            <person name="Kuo A."/>
            <person name="Salamov A."/>
            <person name="Ahrendt S.R."/>
            <person name="Lipzen A."/>
            <person name="Sullivan W."/>
            <person name="Andreopoulos W.B."/>
            <person name="Clum A."/>
            <person name="Lindquist E."/>
            <person name="Daum C."/>
            <person name="Ramamoorthy G.K."/>
            <person name="Gryganskyi A."/>
            <person name="Culley D."/>
            <person name="Magnuson J.K."/>
            <person name="James T.Y."/>
            <person name="O'Malley M.A."/>
            <person name="Stajich J.E."/>
            <person name="Spatafora J.W."/>
            <person name="Visel A."/>
            <person name="Grigoriev I.V."/>
        </authorList>
    </citation>
    <scope>NUCLEOTIDE SEQUENCE [LARGE SCALE GENOMIC DNA]</scope>
    <source>
        <strain evidence="6 7">62-1032</strain>
    </source>
</reference>